<sequence length="295" mass="34969">MKWIIKNPAPLNQKWGDFYFGRSLTKYLKRLGHEVKTHYYEEWNNNEKADVILVLRGYHLYKPINDGAINIMWNISHPDFVSLEEYESYDIVFVASETYARELKKRVTKPVYPLLQCTDPEQFYIKDSLMDSNREGIIFVGGTRGVKRSCVIWSIKHGFPIKVWGGGWQKFINKEKIVAGHIENEEIPNLYSQAKVILNDHWADMLKYGFINNRTFDALACGLPIISDFNEELFKLFPTEILYYRNEEEFIKCIKNCDLNYLQIKKRVNNVIPKIRDEFSFENRVRMMLKKIEQQ</sequence>
<dbReference type="InterPro" id="IPR055259">
    <property type="entry name" value="YkvP/CgeB_Glyco_trans-like"/>
</dbReference>
<keyword evidence="3" id="KW-1185">Reference proteome</keyword>
<dbReference type="SUPFAM" id="SSF53756">
    <property type="entry name" value="UDP-Glycosyltransferase/glycogen phosphorylase"/>
    <property type="match status" value="1"/>
</dbReference>
<dbReference type="Proteomes" id="UP001056429">
    <property type="component" value="Unassembled WGS sequence"/>
</dbReference>
<evidence type="ECO:0000259" key="1">
    <source>
        <dbReference type="Pfam" id="PF13524"/>
    </source>
</evidence>
<dbReference type="RefSeq" id="WP_250858267.1">
    <property type="nucleotide sequence ID" value="NZ_JAGSOJ010000001.1"/>
</dbReference>
<dbReference type="Gene3D" id="3.40.50.2000">
    <property type="entry name" value="Glycogen Phosphorylase B"/>
    <property type="match status" value="1"/>
</dbReference>
<dbReference type="Pfam" id="PF13524">
    <property type="entry name" value="Glyco_trans_1_2"/>
    <property type="match status" value="1"/>
</dbReference>
<organism evidence="2 3">
    <name type="scientific">Oceanirhabdus seepicola</name>
    <dbReference type="NCBI Taxonomy" id="2828781"/>
    <lineage>
        <taxon>Bacteria</taxon>
        <taxon>Bacillati</taxon>
        <taxon>Bacillota</taxon>
        <taxon>Clostridia</taxon>
        <taxon>Eubacteriales</taxon>
        <taxon>Clostridiaceae</taxon>
        <taxon>Oceanirhabdus</taxon>
    </lineage>
</organism>
<reference evidence="2" key="1">
    <citation type="journal article" date="2021" name="mSystems">
        <title>Bacteria and Archaea Synergistically Convert Glycine Betaine to Biogenic Methane in the Formosa Cold Seep of the South China Sea.</title>
        <authorList>
            <person name="Li L."/>
            <person name="Zhang W."/>
            <person name="Zhang S."/>
            <person name="Song L."/>
            <person name="Sun Q."/>
            <person name="Zhang H."/>
            <person name="Xiang H."/>
            <person name="Dong X."/>
        </authorList>
    </citation>
    <scope>NUCLEOTIDE SEQUENCE</scope>
    <source>
        <strain evidence="2">ZWT</strain>
    </source>
</reference>
<dbReference type="EMBL" id="JAGSOJ010000001">
    <property type="protein sequence ID" value="MCM1989274.1"/>
    <property type="molecule type" value="Genomic_DNA"/>
</dbReference>
<gene>
    <name evidence="2" type="ORF">KDK92_05930</name>
</gene>
<reference evidence="2" key="2">
    <citation type="submission" date="2021-04" db="EMBL/GenBank/DDBJ databases">
        <authorList>
            <person name="Dong X."/>
        </authorList>
    </citation>
    <scope>NUCLEOTIDE SEQUENCE</scope>
    <source>
        <strain evidence="2">ZWT</strain>
    </source>
</reference>
<protein>
    <submittedName>
        <fullName evidence="2">Glycosyltransferase family 1 protein</fullName>
    </submittedName>
</protein>
<feature type="domain" description="Spore protein YkvP/CgeB glycosyl transferase-like" evidence="1">
    <location>
        <begin position="157"/>
        <end position="289"/>
    </location>
</feature>
<accession>A0A9J6NXU5</accession>
<proteinExistence type="predicted"/>
<comment type="caution">
    <text evidence="2">The sequence shown here is derived from an EMBL/GenBank/DDBJ whole genome shotgun (WGS) entry which is preliminary data.</text>
</comment>
<evidence type="ECO:0000313" key="2">
    <source>
        <dbReference type="EMBL" id="MCM1989274.1"/>
    </source>
</evidence>
<evidence type="ECO:0000313" key="3">
    <source>
        <dbReference type="Proteomes" id="UP001056429"/>
    </source>
</evidence>
<name>A0A9J6NXU5_9CLOT</name>
<dbReference type="AlphaFoldDB" id="A0A9J6NXU5"/>